<dbReference type="Pfam" id="PF13520">
    <property type="entry name" value="AA_permease_2"/>
    <property type="match status" value="1"/>
</dbReference>
<dbReference type="Gene3D" id="1.20.1740.10">
    <property type="entry name" value="Amino acid/polyamine transporter I"/>
    <property type="match status" value="1"/>
</dbReference>
<evidence type="ECO:0000256" key="1">
    <source>
        <dbReference type="ARBA" id="ARBA00004141"/>
    </source>
</evidence>
<feature type="transmembrane region" description="Helical" evidence="5">
    <location>
        <begin position="209"/>
        <end position="230"/>
    </location>
</feature>
<keyword evidence="7" id="KW-1185">Reference proteome</keyword>
<dbReference type="InterPro" id="IPR052962">
    <property type="entry name" value="AA_Transporter_AGT"/>
</dbReference>
<feature type="transmembrane region" description="Helical" evidence="5">
    <location>
        <begin position="420"/>
        <end position="439"/>
    </location>
</feature>
<feature type="transmembrane region" description="Helical" evidence="5">
    <location>
        <begin position="544"/>
        <end position="563"/>
    </location>
</feature>
<comment type="subcellular location">
    <subcellularLocation>
        <location evidence="1">Membrane</location>
        <topology evidence="1">Multi-pass membrane protein</topology>
    </subcellularLocation>
</comment>
<feature type="transmembrane region" description="Helical" evidence="5">
    <location>
        <begin position="382"/>
        <end position="399"/>
    </location>
</feature>
<feature type="transmembrane region" description="Helical" evidence="5">
    <location>
        <begin position="144"/>
        <end position="166"/>
    </location>
</feature>
<feature type="transmembrane region" description="Helical" evidence="5">
    <location>
        <begin position="295"/>
        <end position="318"/>
    </location>
</feature>
<evidence type="ECO:0000256" key="4">
    <source>
        <dbReference type="ARBA" id="ARBA00023136"/>
    </source>
</evidence>
<proteinExistence type="predicted"/>
<organism evidence="6 7">
    <name type="scientific">Saccharopolyspora taberi</name>
    <dbReference type="NCBI Taxonomy" id="60895"/>
    <lineage>
        <taxon>Bacteria</taxon>
        <taxon>Bacillati</taxon>
        <taxon>Actinomycetota</taxon>
        <taxon>Actinomycetes</taxon>
        <taxon>Pseudonocardiales</taxon>
        <taxon>Pseudonocardiaceae</taxon>
        <taxon>Saccharopolyspora</taxon>
    </lineage>
</organism>
<evidence type="ECO:0000256" key="3">
    <source>
        <dbReference type="ARBA" id="ARBA00022989"/>
    </source>
</evidence>
<comment type="caution">
    <text evidence="6">The sequence shown here is derived from an EMBL/GenBank/DDBJ whole genome shotgun (WGS) entry which is preliminary data.</text>
</comment>
<feature type="transmembrane region" description="Helical" evidence="5">
    <location>
        <begin position="575"/>
        <end position="592"/>
    </location>
</feature>
<dbReference type="PANTHER" id="PTHR47547:SF1">
    <property type="entry name" value="ASPARTATE-PROTON SYMPORTER"/>
    <property type="match status" value="1"/>
</dbReference>
<dbReference type="InterPro" id="IPR002293">
    <property type="entry name" value="AA/rel_permease1"/>
</dbReference>
<feature type="transmembrane region" description="Helical" evidence="5">
    <location>
        <begin position="445"/>
        <end position="462"/>
    </location>
</feature>
<sequence length="625" mass="66346">MNTISEPPAAAGNPDAKLKRSLGLWQLTLLGVSTQIGSGWLFAVLSSASVAGPAAILSWIIGAIMVLIVSLPWIELGTLFPRSGGIVRYPALSHGMLTGWITGWGYWIGTVCLPAVEAQATLTYLGGSFPELGLVRVDSGTTVLAWPNGILGGIAILALFFVLNLFGVKLLAKVNTWVTIWKIVVPTITFVLLFFSFRAGNLTIRSGFFPTGSSGVVHALVIGGIAFAYVGSRQILDYAGEARNPRRNIPLAIIGSCLIPMVVYLGLQIGFLGALDWGSAGVAPGDWSALESSSWASAPLFQALGAAGFGAFATVLLIDAAVSPAGNGWVTFGGAARSSFAFGVDGYAPRTLAKVNKFGVPWVSLVLALVVSALFMLPFPSWYQLVSVVSAALVLSYLMGSPIAHVLRRTAPHAPRTWRLPALGFWAPAGYVAGLFIIYATGFTALVQLLVITFAGLVVYGAYTSVRTGWTPRVAGWVLSALFLAAWVFINARGGWFMNTTETQRPGSWDFPWYIAAMAVSLALYLAALRVFSTREGRKHLDSGIWLITTLLTVLTLSYYGEFGPLAAPALPEPYDLGAIVVVALTGYWWAIRSGFRTGQLDHALNDDSVHSGEVPTGQGAANPV</sequence>
<dbReference type="PANTHER" id="PTHR47547">
    <property type="match status" value="1"/>
</dbReference>
<feature type="transmembrane region" description="Helical" evidence="5">
    <location>
        <begin position="474"/>
        <end position="492"/>
    </location>
</feature>
<keyword evidence="4 5" id="KW-0472">Membrane</keyword>
<feature type="transmembrane region" description="Helical" evidence="5">
    <location>
        <begin position="512"/>
        <end position="532"/>
    </location>
</feature>
<dbReference type="RefSeq" id="WP_344682874.1">
    <property type="nucleotide sequence ID" value="NZ_BAAAUX010000019.1"/>
</dbReference>
<accession>A0ABN3VI27</accession>
<feature type="transmembrane region" description="Helical" evidence="5">
    <location>
        <begin position="251"/>
        <end position="275"/>
    </location>
</feature>
<evidence type="ECO:0000256" key="5">
    <source>
        <dbReference type="SAM" id="Phobius"/>
    </source>
</evidence>
<evidence type="ECO:0000313" key="7">
    <source>
        <dbReference type="Proteomes" id="UP001500979"/>
    </source>
</evidence>
<feature type="transmembrane region" description="Helical" evidence="5">
    <location>
        <begin position="54"/>
        <end position="74"/>
    </location>
</feature>
<evidence type="ECO:0000256" key="2">
    <source>
        <dbReference type="ARBA" id="ARBA00022692"/>
    </source>
</evidence>
<evidence type="ECO:0000313" key="6">
    <source>
        <dbReference type="EMBL" id="GAA2805181.1"/>
    </source>
</evidence>
<keyword evidence="3 5" id="KW-1133">Transmembrane helix</keyword>
<dbReference type="Proteomes" id="UP001500979">
    <property type="component" value="Unassembled WGS sequence"/>
</dbReference>
<feature type="transmembrane region" description="Helical" evidence="5">
    <location>
        <begin position="27"/>
        <end position="48"/>
    </location>
</feature>
<name>A0ABN3VI27_9PSEU</name>
<keyword evidence="2 5" id="KW-0812">Transmembrane</keyword>
<gene>
    <name evidence="6" type="ORF">GCM10010470_45510</name>
</gene>
<dbReference type="EMBL" id="BAAAUX010000019">
    <property type="protein sequence ID" value="GAA2805181.1"/>
    <property type="molecule type" value="Genomic_DNA"/>
</dbReference>
<protein>
    <submittedName>
        <fullName evidence="6">APC family permease</fullName>
    </submittedName>
</protein>
<reference evidence="6 7" key="1">
    <citation type="journal article" date="2019" name="Int. J. Syst. Evol. Microbiol.">
        <title>The Global Catalogue of Microorganisms (GCM) 10K type strain sequencing project: providing services to taxonomists for standard genome sequencing and annotation.</title>
        <authorList>
            <consortium name="The Broad Institute Genomics Platform"/>
            <consortium name="The Broad Institute Genome Sequencing Center for Infectious Disease"/>
            <person name="Wu L."/>
            <person name="Ma J."/>
        </authorList>
    </citation>
    <scope>NUCLEOTIDE SEQUENCE [LARGE SCALE GENOMIC DNA]</scope>
    <source>
        <strain evidence="6 7">JCM 9383</strain>
    </source>
</reference>
<feature type="transmembrane region" description="Helical" evidence="5">
    <location>
        <begin position="178"/>
        <end position="197"/>
    </location>
</feature>
<feature type="transmembrane region" description="Helical" evidence="5">
    <location>
        <begin position="358"/>
        <end position="376"/>
    </location>
</feature>